<dbReference type="RefSeq" id="WP_344881143.1">
    <property type="nucleotide sequence ID" value="NZ_BAABCJ010000001.1"/>
</dbReference>
<organism evidence="1 2">
    <name type="scientific">Zhihengliuella alba</name>
    <dbReference type="NCBI Taxonomy" id="547018"/>
    <lineage>
        <taxon>Bacteria</taxon>
        <taxon>Bacillati</taxon>
        <taxon>Actinomycetota</taxon>
        <taxon>Actinomycetes</taxon>
        <taxon>Micrococcales</taxon>
        <taxon>Micrococcaceae</taxon>
        <taxon>Zhihengliuella</taxon>
    </lineage>
</organism>
<evidence type="ECO:0000313" key="1">
    <source>
        <dbReference type="EMBL" id="GAA3699930.1"/>
    </source>
</evidence>
<evidence type="ECO:0000313" key="2">
    <source>
        <dbReference type="Proteomes" id="UP001501536"/>
    </source>
</evidence>
<dbReference type="Pfam" id="PF11662">
    <property type="entry name" value="DUF3263"/>
    <property type="match status" value="1"/>
</dbReference>
<comment type="caution">
    <text evidence="1">The sequence shown here is derived from an EMBL/GenBank/DDBJ whole genome shotgun (WGS) entry which is preliminary data.</text>
</comment>
<dbReference type="InterPro" id="IPR021678">
    <property type="entry name" value="DUF3263"/>
</dbReference>
<dbReference type="EMBL" id="BAABCJ010000001">
    <property type="protein sequence ID" value="GAA3699930.1"/>
    <property type="molecule type" value="Genomic_DNA"/>
</dbReference>
<proteinExistence type="predicted"/>
<dbReference type="Proteomes" id="UP001501536">
    <property type="component" value="Unassembled WGS sequence"/>
</dbReference>
<protein>
    <recommendedName>
        <fullName evidence="3">DUF3263 domain-containing protein</fullName>
    </recommendedName>
</protein>
<sequence>MPQEELSELEQRMLELEKRHFKHAGAKDQVIREEFELSPTLYYQRLNVLIDTDAALAHDPMLIKRLRRLRTTRRRISPQAASKDV</sequence>
<keyword evidence="2" id="KW-1185">Reference proteome</keyword>
<gene>
    <name evidence="1" type="ORF">GCM10022377_11270</name>
</gene>
<reference evidence="2" key="1">
    <citation type="journal article" date="2019" name="Int. J. Syst. Evol. Microbiol.">
        <title>The Global Catalogue of Microorganisms (GCM) 10K type strain sequencing project: providing services to taxonomists for standard genome sequencing and annotation.</title>
        <authorList>
            <consortium name="The Broad Institute Genomics Platform"/>
            <consortium name="The Broad Institute Genome Sequencing Center for Infectious Disease"/>
            <person name="Wu L."/>
            <person name="Ma J."/>
        </authorList>
    </citation>
    <scope>NUCLEOTIDE SEQUENCE [LARGE SCALE GENOMIC DNA]</scope>
    <source>
        <strain evidence="2">JCM 16961</strain>
    </source>
</reference>
<evidence type="ECO:0008006" key="3">
    <source>
        <dbReference type="Google" id="ProtNLM"/>
    </source>
</evidence>
<accession>A0ABP7D2P0</accession>
<name>A0ABP7D2P0_9MICC</name>